<evidence type="ECO:0000313" key="1">
    <source>
        <dbReference type="EMBL" id="KAJ0200538.1"/>
    </source>
</evidence>
<dbReference type="AlphaFoldDB" id="A0A9R1V933"/>
<gene>
    <name evidence="1" type="ORF">LSAT_V11C600310250</name>
</gene>
<proteinExistence type="predicted"/>
<sequence length="91" mass="10249">MSKRPPPKHNVHSGCYGREQPHPTYSIGLGVANNLDSCTWFLMRLKEALKEGREVSFITNMDDVISSSICQELTNVFTPYAKMVLLGFDTK</sequence>
<dbReference type="EMBL" id="NBSK02000006">
    <property type="protein sequence ID" value="KAJ0200538.1"/>
    <property type="molecule type" value="Genomic_DNA"/>
</dbReference>
<accession>A0A9R1V933</accession>
<keyword evidence="2" id="KW-1185">Reference proteome</keyword>
<organism evidence="1 2">
    <name type="scientific">Lactuca sativa</name>
    <name type="common">Garden lettuce</name>
    <dbReference type="NCBI Taxonomy" id="4236"/>
    <lineage>
        <taxon>Eukaryota</taxon>
        <taxon>Viridiplantae</taxon>
        <taxon>Streptophyta</taxon>
        <taxon>Embryophyta</taxon>
        <taxon>Tracheophyta</taxon>
        <taxon>Spermatophyta</taxon>
        <taxon>Magnoliopsida</taxon>
        <taxon>eudicotyledons</taxon>
        <taxon>Gunneridae</taxon>
        <taxon>Pentapetalae</taxon>
        <taxon>asterids</taxon>
        <taxon>campanulids</taxon>
        <taxon>Asterales</taxon>
        <taxon>Asteraceae</taxon>
        <taxon>Cichorioideae</taxon>
        <taxon>Cichorieae</taxon>
        <taxon>Lactucinae</taxon>
        <taxon>Lactuca</taxon>
    </lineage>
</organism>
<reference evidence="1 2" key="1">
    <citation type="journal article" date="2017" name="Nat. Commun.">
        <title>Genome assembly with in vitro proximity ligation data and whole-genome triplication in lettuce.</title>
        <authorList>
            <person name="Reyes-Chin-Wo S."/>
            <person name="Wang Z."/>
            <person name="Yang X."/>
            <person name="Kozik A."/>
            <person name="Arikit S."/>
            <person name="Song C."/>
            <person name="Xia L."/>
            <person name="Froenicke L."/>
            <person name="Lavelle D.O."/>
            <person name="Truco M.J."/>
            <person name="Xia R."/>
            <person name="Zhu S."/>
            <person name="Xu C."/>
            <person name="Xu H."/>
            <person name="Xu X."/>
            <person name="Cox K."/>
            <person name="Korf I."/>
            <person name="Meyers B.C."/>
            <person name="Michelmore R.W."/>
        </authorList>
    </citation>
    <scope>NUCLEOTIDE SEQUENCE [LARGE SCALE GENOMIC DNA]</scope>
    <source>
        <strain evidence="2">cv. Salinas</strain>
        <tissue evidence="1">Seedlings</tissue>
    </source>
</reference>
<name>A0A9R1V933_LACSA</name>
<dbReference type="Proteomes" id="UP000235145">
    <property type="component" value="Unassembled WGS sequence"/>
</dbReference>
<evidence type="ECO:0000313" key="2">
    <source>
        <dbReference type="Proteomes" id="UP000235145"/>
    </source>
</evidence>
<comment type="caution">
    <text evidence="1">The sequence shown here is derived from an EMBL/GenBank/DDBJ whole genome shotgun (WGS) entry which is preliminary data.</text>
</comment>
<protein>
    <submittedName>
        <fullName evidence="1">Uncharacterized protein</fullName>
    </submittedName>
</protein>